<dbReference type="InterPro" id="IPR000631">
    <property type="entry name" value="CARKD"/>
</dbReference>
<feature type="binding site" evidence="18">
    <location>
        <position position="165"/>
    </location>
    <ligand>
        <name>K(+)</name>
        <dbReference type="ChEBI" id="CHEBI:29103"/>
    </ligand>
</feature>
<comment type="caution">
    <text evidence="18">Lacks conserved residue(s) required for the propagation of feature annotation.</text>
</comment>
<dbReference type="GO" id="GO:0052856">
    <property type="term" value="F:NAD(P)HX epimerase activity"/>
    <property type="evidence" value="ECO:0007669"/>
    <property type="project" value="UniProtKB-UniRule"/>
</dbReference>
<dbReference type="PANTHER" id="PTHR12592">
    <property type="entry name" value="ATP-DEPENDENT (S)-NAD(P)H-HYDRATE DEHYDRATASE FAMILY MEMBER"/>
    <property type="match status" value="1"/>
</dbReference>
<keyword evidence="6 17" id="KW-0547">Nucleotide-binding</keyword>
<comment type="function">
    <text evidence="17">Catalyzes the dehydration of the S-form of NAD(P)HX at the expense of ADP, which is converted to AMP. Together with NAD(P)HX epimerase, which catalyzes the epimerization of the S- and R-forms, the enzyme allows the repair of both epimers of NAD(P)HX, a damaged form of NAD(P)H that is a result of enzymatic or heat-dependent hydration.</text>
</comment>
<keyword evidence="8 17" id="KW-0521">NADP</keyword>
<dbReference type="NCBIfam" id="TIGR00197">
    <property type="entry name" value="yjeF_nterm"/>
    <property type="match status" value="1"/>
</dbReference>
<accession>A0A9D1EFA1</accession>
<comment type="similarity">
    <text evidence="17">Belongs to the NnrD/CARKD family.</text>
</comment>
<comment type="subunit">
    <text evidence="17">Homotetramer.</text>
</comment>
<dbReference type="PROSITE" id="PS01050">
    <property type="entry name" value="YJEF_C_2"/>
    <property type="match status" value="1"/>
</dbReference>
<dbReference type="Pfam" id="PF01256">
    <property type="entry name" value="Carb_kinase"/>
    <property type="match status" value="1"/>
</dbReference>
<evidence type="ECO:0000256" key="3">
    <source>
        <dbReference type="ARBA" id="ARBA00006001"/>
    </source>
</evidence>
<feature type="binding site" evidence="17">
    <location>
        <position position="328"/>
    </location>
    <ligand>
        <name>(6S)-NADPHX</name>
        <dbReference type="ChEBI" id="CHEBI:64076"/>
    </ligand>
</feature>
<dbReference type="EC" id="5.1.99.6" evidence="19"/>
<dbReference type="SUPFAM" id="SSF53613">
    <property type="entry name" value="Ribokinase-like"/>
    <property type="match status" value="1"/>
</dbReference>
<gene>
    <name evidence="17" type="primary">nnrD</name>
    <name evidence="18" type="synonym">nnrE</name>
    <name evidence="22" type="ORF">IAC96_09165</name>
</gene>
<comment type="similarity">
    <text evidence="4 19">In the C-terminal section; belongs to the NnrD/CARKD family.</text>
</comment>
<dbReference type="InterPro" id="IPR017953">
    <property type="entry name" value="Carbohydrate_kinase_pred_CS"/>
</dbReference>
<evidence type="ECO:0000256" key="4">
    <source>
        <dbReference type="ARBA" id="ARBA00009524"/>
    </source>
</evidence>
<evidence type="ECO:0000256" key="6">
    <source>
        <dbReference type="ARBA" id="ARBA00022741"/>
    </source>
</evidence>
<keyword evidence="11 18" id="KW-0413">Isomerase</keyword>
<feature type="binding site" evidence="17">
    <location>
        <position position="378"/>
    </location>
    <ligand>
        <name>(6S)-NADPHX</name>
        <dbReference type="ChEBI" id="CHEBI:64076"/>
    </ligand>
</feature>
<keyword evidence="9 18" id="KW-0630">Potassium</keyword>
<feature type="binding site" evidence="18">
    <location>
        <position position="162"/>
    </location>
    <ligand>
        <name>(6S)-NADPHX</name>
        <dbReference type="ChEBI" id="CHEBI:64076"/>
    </ligand>
</feature>
<dbReference type="HAMAP" id="MF_01965">
    <property type="entry name" value="NADHX_dehydratase"/>
    <property type="match status" value="1"/>
</dbReference>
<dbReference type="GO" id="GO:0110051">
    <property type="term" value="P:metabolite repair"/>
    <property type="evidence" value="ECO:0007669"/>
    <property type="project" value="TreeGrafter"/>
</dbReference>
<evidence type="ECO:0000256" key="10">
    <source>
        <dbReference type="ARBA" id="ARBA00023027"/>
    </source>
</evidence>
<sequence>MEYILTGKQAQLVDQYSIGTVGIPSVVLMERAAMAVTKEIIAVTNPSMSVLVLAGIGNNGADGLAVARMLKHKGYQTVDILSFGNVEKATKEWSCQKKILDSLQIVVEAAREEMVEEYIAKKEYKIVVDALFGIGLTRDVGGMFEKAIRQVNQTEALVVSVDIASGIHSDTGEIMKTAVKADITVTFGYQKMGHIFYPGAEYTGKLVVEDIGFPNAALDQIKNKAFTYTKQDLKKLPDRLANGNKGTFGKVLVVAGSKNMAGAAYLSASAAYAMGAGLVRILTVEENRLILQTLLPEAVMTTYDCNEIEWKSVDDCLTFADVVVLGPGLSVADHAGKMVDYIMTNRKVPLILDADGINLLVKSQKWCYDREDLILTPHLGELSRLTKKSIEKLKEDLPKNAMQFAQQYNIIAVCKDARTIVADGMSNLYVNKSGNSGMAVGGSGDVLTGIIAGLVAQQCDTYLSACLGVYLHGLAGDWAKKQYGEYSMKASDLIQGISAVTKESSDKDFFYTERE</sequence>
<comment type="catalytic activity">
    <reaction evidence="16 17 19">
        <text>(6S)-NADPHX + ADP = AMP + phosphate + NADPH + H(+)</text>
        <dbReference type="Rhea" id="RHEA:32235"/>
        <dbReference type="ChEBI" id="CHEBI:15378"/>
        <dbReference type="ChEBI" id="CHEBI:43474"/>
        <dbReference type="ChEBI" id="CHEBI:57783"/>
        <dbReference type="ChEBI" id="CHEBI:64076"/>
        <dbReference type="ChEBI" id="CHEBI:456215"/>
        <dbReference type="ChEBI" id="CHEBI:456216"/>
        <dbReference type="EC" id="4.2.1.136"/>
    </reaction>
</comment>
<evidence type="ECO:0000313" key="22">
    <source>
        <dbReference type="EMBL" id="HIR89105.1"/>
    </source>
</evidence>
<keyword evidence="7 17" id="KW-0067">ATP-binding</keyword>
<comment type="cofactor">
    <cofactor evidence="18 19">
        <name>K(+)</name>
        <dbReference type="ChEBI" id="CHEBI:29103"/>
    </cofactor>
    <text evidence="18 19">Binds 1 potassium ion per subunit.</text>
</comment>
<comment type="catalytic activity">
    <reaction evidence="15 17 19">
        <text>(6S)-NADHX + ADP = AMP + phosphate + NADH + H(+)</text>
        <dbReference type="Rhea" id="RHEA:32223"/>
        <dbReference type="ChEBI" id="CHEBI:15378"/>
        <dbReference type="ChEBI" id="CHEBI:43474"/>
        <dbReference type="ChEBI" id="CHEBI:57945"/>
        <dbReference type="ChEBI" id="CHEBI:64074"/>
        <dbReference type="ChEBI" id="CHEBI:456215"/>
        <dbReference type="ChEBI" id="CHEBI:456216"/>
        <dbReference type="EC" id="4.2.1.136"/>
    </reaction>
</comment>
<evidence type="ECO:0000256" key="16">
    <source>
        <dbReference type="ARBA" id="ARBA00049209"/>
    </source>
</evidence>
<reference evidence="22" key="2">
    <citation type="journal article" date="2021" name="PeerJ">
        <title>Extensive microbial diversity within the chicken gut microbiome revealed by metagenomics and culture.</title>
        <authorList>
            <person name="Gilroy R."/>
            <person name="Ravi A."/>
            <person name="Getino M."/>
            <person name="Pursley I."/>
            <person name="Horton D.L."/>
            <person name="Alikhan N.F."/>
            <person name="Baker D."/>
            <person name="Gharbi K."/>
            <person name="Hall N."/>
            <person name="Watson M."/>
            <person name="Adriaenssens E.M."/>
            <person name="Foster-Nyarko E."/>
            <person name="Jarju S."/>
            <person name="Secka A."/>
            <person name="Antonio M."/>
            <person name="Oren A."/>
            <person name="Chaudhuri R.R."/>
            <person name="La Ragione R."/>
            <person name="Hildebrand F."/>
            <person name="Pallen M.J."/>
        </authorList>
    </citation>
    <scope>NUCLEOTIDE SEQUENCE</scope>
    <source>
        <strain evidence="22">ChiW13-3771</strain>
    </source>
</reference>
<evidence type="ECO:0000256" key="2">
    <source>
        <dbReference type="ARBA" id="ARBA00000909"/>
    </source>
</evidence>
<dbReference type="HAMAP" id="MF_01966">
    <property type="entry name" value="NADHX_epimerase"/>
    <property type="match status" value="1"/>
</dbReference>
<dbReference type="InterPro" id="IPR029056">
    <property type="entry name" value="Ribokinase-like"/>
</dbReference>
<comment type="function">
    <text evidence="18">Catalyzes the epimerization of the S- and R-forms of NAD(P)HX, a damaged form of NAD(P)H that is a result of enzymatic or heat-dependent hydration. This is a prerequisite for the S-specific NAD(P)H-hydrate dehydratase to allow the repair of both epimers of NAD(P)HX.</text>
</comment>
<dbReference type="Gene3D" id="3.40.1190.20">
    <property type="match status" value="1"/>
</dbReference>
<dbReference type="PIRSF" id="PIRSF017184">
    <property type="entry name" value="Nnr"/>
    <property type="match status" value="1"/>
</dbReference>
<evidence type="ECO:0000313" key="23">
    <source>
        <dbReference type="Proteomes" id="UP000824201"/>
    </source>
</evidence>
<evidence type="ECO:0000256" key="11">
    <source>
        <dbReference type="ARBA" id="ARBA00023235"/>
    </source>
</evidence>
<evidence type="ECO:0000256" key="19">
    <source>
        <dbReference type="PIRNR" id="PIRNR017184"/>
    </source>
</evidence>
<keyword evidence="12 17" id="KW-0456">Lyase</keyword>
<dbReference type="GO" id="GO:0046872">
    <property type="term" value="F:metal ion binding"/>
    <property type="evidence" value="ECO:0007669"/>
    <property type="project" value="UniProtKB-UniRule"/>
</dbReference>
<dbReference type="InterPro" id="IPR030677">
    <property type="entry name" value="Nnr"/>
</dbReference>
<dbReference type="EMBL" id="DVHN01000120">
    <property type="protein sequence ID" value="HIR89105.1"/>
    <property type="molecule type" value="Genomic_DNA"/>
</dbReference>
<dbReference type="CDD" id="cd01171">
    <property type="entry name" value="YXKO-related"/>
    <property type="match status" value="1"/>
</dbReference>
<dbReference type="EC" id="4.2.1.136" evidence="19"/>
<comment type="catalytic activity">
    <reaction evidence="2 18 19">
        <text>(6R)-NADPHX = (6S)-NADPHX</text>
        <dbReference type="Rhea" id="RHEA:32227"/>
        <dbReference type="ChEBI" id="CHEBI:64076"/>
        <dbReference type="ChEBI" id="CHEBI:64077"/>
        <dbReference type="EC" id="5.1.99.6"/>
    </reaction>
</comment>
<feature type="binding site" evidence="17">
    <location>
        <position position="263"/>
    </location>
    <ligand>
        <name>(6S)-NADPHX</name>
        <dbReference type="ChEBI" id="CHEBI:64076"/>
    </ligand>
</feature>
<dbReference type="Pfam" id="PF03853">
    <property type="entry name" value="YjeF_N"/>
    <property type="match status" value="1"/>
</dbReference>
<comment type="cofactor">
    <cofactor evidence="17">
        <name>Mg(2+)</name>
        <dbReference type="ChEBI" id="CHEBI:18420"/>
    </cofactor>
</comment>
<evidence type="ECO:0000256" key="1">
    <source>
        <dbReference type="ARBA" id="ARBA00000013"/>
    </source>
</evidence>
<dbReference type="Proteomes" id="UP000824201">
    <property type="component" value="Unassembled WGS sequence"/>
</dbReference>
<dbReference type="PROSITE" id="PS51385">
    <property type="entry name" value="YJEF_N"/>
    <property type="match status" value="1"/>
</dbReference>
<evidence type="ECO:0000256" key="5">
    <source>
        <dbReference type="ARBA" id="ARBA00022723"/>
    </source>
</evidence>
<evidence type="ECO:0000256" key="7">
    <source>
        <dbReference type="ARBA" id="ARBA00022840"/>
    </source>
</evidence>
<comment type="catalytic activity">
    <reaction evidence="1 18 19">
        <text>(6R)-NADHX = (6S)-NADHX</text>
        <dbReference type="Rhea" id="RHEA:32215"/>
        <dbReference type="ChEBI" id="CHEBI:64074"/>
        <dbReference type="ChEBI" id="CHEBI:64075"/>
        <dbReference type="EC" id="5.1.99.6"/>
    </reaction>
</comment>
<evidence type="ECO:0000256" key="12">
    <source>
        <dbReference type="ARBA" id="ARBA00023239"/>
    </source>
</evidence>
<evidence type="ECO:0000256" key="13">
    <source>
        <dbReference type="ARBA" id="ARBA00023268"/>
    </source>
</evidence>
<reference evidence="22" key="1">
    <citation type="submission" date="2020-10" db="EMBL/GenBank/DDBJ databases">
        <authorList>
            <person name="Gilroy R."/>
        </authorList>
    </citation>
    <scope>NUCLEOTIDE SEQUENCE</scope>
    <source>
        <strain evidence="22">ChiW13-3771</strain>
    </source>
</reference>
<organism evidence="22 23">
    <name type="scientific">Candidatus Fimimorpha faecalis</name>
    <dbReference type="NCBI Taxonomy" id="2840824"/>
    <lineage>
        <taxon>Bacteria</taxon>
        <taxon>Bacillati</taxon>
        <taxon>Bacillota</taxon>
        <taxon>Clostridia</taxon>
        <taxon>Eubacteriales</taxon>
        <taxon>Candidatus Fimimorpha</taxon>
    </lineage>
</organism>
<feature type="binding site" evidence="18">
    <location>
        <position position="129"/>
    </location>
    <ligand>
        <name>K(+)</name>
        <dbReference type="ChEBI" id="CHEBI:29103"/>
    </ligand>
</feature>
<keyword evidence="10 17" id="KW-0520">NAD</keyword>
<dbReference type="NCBIfam" id="TIGR00196">
    <property type="entry name" value="yjeF_cterm"/>
    <property type="match status" value="1"/>
</dbReference>
<evidence type="ECO:0000256" key="14">
    <source>
        <dbReference type="ARBA" id="ARBA00025153"/>
    </source>
</evidence>
<dbReference type="InterPro" id="IPR004443">
    <property type="entry name" value="YjeF_N_dom"/>
</dbReference>
<feature type="binding site" evidence="17">
    <location>
        <position position="445"/>
    </location>
    <ligand>
        <name>(6S)-NADPHX</name>
        <dbReference type="ChEBI" id="CHEBI:64076"/>
    </ligand>
</feature>
<name>A0A9D1EFA1_9FIRM</name>
<feature type="binding site" evidence="17">
    <location>
        <begin position="415"/>
        <end position="419"/>
    </location>
    <ligand>
        <name>AMP</name>
        <dbReference type="ChEBI" id="CHEBI:456215"/>
    </ligand>
</feature>
<protein>
    <recommendedName>
        <fullName evidence="19">Bifunctional NAD(P)H-hydrate repair enzyme</fullName>
    </recommendedName>
    <alternativeName>
        <fullName evidence="19">Nicotinamide nucleotide repair protein</fullName>
    </alternativeName>
    <domain>
        <recommendedName>
            <fullName evidence="19">ADP-dependent (S)-NAD(P)H-hydrate dehydratase</fullName>
            <ecNumber evidence="19">4.2.1.136</ecNumber>
        </recommendedName>
        <alternativeName>
            <fullName evidence="19">ADP-dependent NAD(P)HX dehydratase</fullName>
        </alternativeName>
    </domain>
    <domain>
        <recommendedName>
            <fullName evidence="19">NAD(P)H-hydrate epimerase</fullName>
            <ecNumber evidence="19">5.1.99.6</ecNumber>
        </recommendedName>
    </domain>
</protein>
<keyword evidence="5 18" id="KW-0479">Metal-binding</keyword>
<feature type="binding site" evidence="18">
    <location>
        <position position="59"/>
    </location>
    <ligand>
        <name>K(+)</name>
        <dbReference type="ChEBI" id="CHEBI:29103"/>
    </ligand>
</feature>
<dbReference type="Gene3D" id="3.40.50.10260">
    <property type="entry name" value="YjeF N-terminal domain"/>
    <property type="match status" value="1"/>
</dbReference>
<dbReference type="AlphaFoldDB" id="A0A9D1EFA1"/>
<comment type="similarity">
    <text evidence="18">Belongs to the NnrE/AIBP family.</text>
</comment>
<evidence type="ECO:0000256" key="15">
    <source>
        <dbReference type="ARBA" id="ARBA00048238"/>
    </source>
</evidence>
<comment type="caution">
    <text evidence="22">The sequence shown here is derived from an EMBL/GenBank/DDBJ whole genome shotgun (WGS) entry which is preliminary data.</text>
</comment>
<keyword evidence="13" id="KW-0511">Multifunctional enzyme</keyword>
<dbReference type="SUPFAM" id="SSF64153">
    <property type="entry name" value="YjeF N-terminal domain-like"/>
    <property type="match status" value="1"/>
</dbReference>
<evidence type="ECO:0000259" key="21">
    <source>
        <dbReference type="PROSITE" id="PS51385"/>
    </source>
</evidence>
<dbReference type="PANTHER" id="PTHR12592:SF0">
    <property type="entry name" value="ATP-DEPENDENT (S)-NAD(P)H-HYDRATE DEHYDRATASE"/>
    <property type="match status" value="1"/>
</dbReference>
<feature type="domain" description="YjeF C-terminal" evidence="20">
    <location>
        <begin position="228"/>
        <end position="504"/>
    </location>
</feature>
<evidence type="ECO:0000256" key="17">
    <source>
        <dbReference type="HAMAP-Rule" id="MF_01965"/>
    </source>
</evidence>
<dbReference type="GO" id="GO:0046496">
    <property type="term" value="P:nicotinamide nucleotide metabolic process"/>
    <property type="evidence" value="ECO:0007669"/>
    <property type="project" value="UniProtKB-UniRule"/>
</dbReference>
<proteinExistence type="inferred from homology"/>
<evidence type="ECO:0000256" key="8">
    <source>
        <dbReference type="ARBA" id="ARBA00022857"/>
    </source>
</evidence>
<dbReference type="GO" id="GO:0005524">
    <property type="term" value="F:ATP binding"/>
    <property type="evidence" value="ECO:0007669"/>
    <property type="project" value="UniProtKB-UniRule"/>
</dbReference>
<dbReference type="InterPro" id="IPR036652">
    <property type="entry name" value="YjeF_N_dom_sf"/>
</dbReference>
<feature type="domain" description="YjeF N-terminal" evidence="21">
    <location>
        <begin position="10"/>
        <end position="219"/>
    </location>
</feature>
<comment type="similarity">
    <text evidence="3 19">In the N-terminal section; belongs to the NnrE/AIBP family.</text>
</comment>
<dbReference type="GO" id="GO:0052855">
    <property type="term" value="F:ADP-dependent NAD(P)H-hydrate dehydratase activity"/>
    <property type="evidence" value="ECO:0007669"/>
    <property type="project" value="UniProtKB-UniRule"/>
</dbReference>
<feature type="binding site" evidence="18">
    <location>
        <begin position="133"/>
        <end position="139"/>
    </location>
    <ligand>
        <name>(6S)-NADPHX</name>
        <dbReference type="ChEBI" id="CHEBI:64076"/>
    </ligand>
</feature>
<comment type="function">
    <text evidence="14 19">Bifunctional enzyme that catalyzes the epimerization of the S- and R-forms of NAD(P)HX and the dehydration of the S-form of NAD(P)HX at the expense of ADP, which is converted to AMP. This allows the repair of both epimers of NAD(P)HX, a damaged form of NAD(P)H that is a result of enzymatic or heat-dependent hydration.</text>
</comment>
<feature type="binding site" evidence="18">
    <location>
        <begin position="58"/>
        <end position="62"/>
    </location>
    <ligand>
        <name>(6S)-NADPHX</name>
        <dbReference type="ChEBI" id="CHEBI:64076"/>
    </ligand>
</feature>
<evidence type="ECO:0000259" key="20">
    <source>
        <dbReference type="PROSITE" id="PS51383"/>
    </source>
</evidence>
<evidence type="ECO:0000256" key="9">
    <source>
        <dbReference type="ARBA" id="ARBA00022958"/>
    </source>
</evidence>
<feature type="binding site" evidence="17">
    <location>
        <position position="444"/>
    </location>
    <ligand>
        <name>AMP</name>
        <dbReference type="ChEBI" id="CHEBI:456215"/>
    </ligand>
</feature>
<evidence type="ECO:0000256" key="18">
    <source>
        <dbReference type="HAMAP-Rule" id="MF_01966"/>
    </source>
</evidence>
<dbReference type="PROSITE" id="PS51383">
    <property type="entry name" value="YJEF_C_3"/>
    <property type="match status" value="1"/>
</dbReference>